<gene>
    <name evidence="1" type="ORF">KTO63_10610</name>
</gene>
<evidence type="ECO:0000313" key="1">
    <source>
        <dbReference type="EMBL" id="MBV4357601.1"/>
    </source>
</evidence>
<dbReference type="RefSeq" id="WP_217791255.1">
    <property type="nucleotide sequence ID" value="NZ_JAHSPG010000006.1"/>
</dbReference>
<name>A0A9E2W803_9BACT</name>
<sequence>MFANACSIAREFTFPIIISHRTSNGKCSAGIGTFVVINEDGWFITAFHIMEQLNKLGSANGEFKALLQKRLAIENDTSLKKHVKIQQLNSQKIPPDSITDYSVWLGWQGLAIEENFFAIPNCDIAVGKLKNFDKSKVKTYPKFKNPNDPMEQGTSLCKLGFPFHSIEPTFDEQKGFILPPGSLPIPIFPIDGIYTRTVDIENNGIKPYPLMFIETSTPGLRGQSGGPTFDVNGTIWAIQSQTHHLKLGFGDNQKNSKEVEHLKNQYLNVGWGTHSITITSFLKEINVSFQTH</sequence>
<organism evidence="1 2">
    <name type="scientific">Pinibacter aurantiacus</name>
    <dbReference type="NCBI Taxonomy" id="2851599"/>
    <lineage>
        <taxon>Bacteria</taxon>
        <taxon>Pseudomonadati</taxon>
        <taxon>Bacteroidota</taxon>
        <taxon>Chitinophagia</taxon>
        <taxon>Chitinophagales</taxon>
        <taxon>Chitinophagaceae</taxon>
        <taxon>Pinibacter</taxon>
    </lineage>
</organism>
<dbReference type="AlphaFoldDB" id="A0A9E2W803"/>
<dbReference type="Proteomes" id="UP000812270">
    <property type="component" value="Unassembled WGS sequence"/>
</dbReference>
<proteinExistence type="predicted"/>
<reference evidence="1" key="1">
    <citation type="submission" date="2021-06" db="EMBL/GenBank/DDBJ databases">
        <authorList>
            <person name="Huq M.A."/>
        </authorList>
    </citation>
    <scope>NUCLEOTIDE SEQUENCE</scope>
    <source>
        <strain evidence="1">MAH-26</strain>
    </source>
</reference>
<dbReference type="EMBL" id="JAHSPG010000006">
    <property type="protein sequence ID" value="MBV4357601.1"/>
    <property type="molecule type" value="Genomic_DNA"/>
</dbReference>
<comment type="caution">
    <text evidence="1">The sequence shown here is derived from an EMBL/GenBank/DDBJ whole genome shotgun (WGS) entry which is preliminary data.</text>
</comment>
<keyword evidence="2" id="KW-1185">Reference proteome</keyword>
<accession>A0A9E2W803</accession>
<protein>
    <submittedName>
        <fullName evidence="1">Trypsin-like peptidase domain-containing protein</fullName>
    </submittedName>
</protein>
<evidence type="ECO:0000313" key="2">
    <source>
        <dbReference type="Proteomes" id="UP000812270"/>
    </source>
</evidence>